<proteinExistence type="predicted"/>
<feature type="transmembrane region" description="Helical" evidence="1">
    <location>
        <begin position="44"/>
        <end position="61"/>
    </location>
</feature>
<dbReference type="EMBL" id="AGAY01000059">
    <property type="protein sequence ID" value="EGY52129.1"/>
    <property type="molecule type" value="Genomic_DNA"/>
</dbReference>
<gene>
    <name evidence="2" type="ORF">HMPREF9371_1624</name>
</gene>
<protein>
    <submittedName>
        <fullName evidence="2">Cold-shock DNA-binding domain protein</fullName>
    </submittedName>
</protein>
<dbReference type="GO" id="GO:0003677">
    <property type="term" value="F:DNA binding"/>
    <property type="evidence" value="ECO:0007669"/>
    <property type="project" value="UniProtKB-KW"/>
</dbReference>
<name>G4CJ35_9NEIS</name>
<dbReference type="PATRIC" id="fig|1032488.3.peg.1532"/>
<dbReference type="AlphaFoldDB" id="G4CJ35"/>
<evidence type="ECO:0000313" key="3">
    <source>
        <dbReference type="Proteomes" id="UP000003019"/>
    </source>
</evidence>
<keyword evidence="2" id="KW-0238">DNA-binding</keyword>
<accession>G4CJ35</accession>
<dbReference type="Pfam" id="PF06961">
    <property type="entry name" value="DUF1294"/>
    <property type="match status" value="1"/>
</dbReference>
<reference evidence="2 3" key="1">
    <citation type="submission" date="2011-05" db="EMBL/GenBank/DDBJ databases">
        <authorList>
            <person name="Muzny D."/>
            <person name="Qin X."/>
            <person name="Deng J."/>
            <person name="Jiang H."/>
            <person name="Liu Y."/>
            <person name="Qu J."/>
            <person name="Song X.-Z."/>
            <person name="Zhang L."/>
            <person name="Thornton R."/>
            <person name="Coyle M."/>
            <person name="Francisco L."/>
            <person name="Jackson L."/>
            <person name="Javaid M."/>
            <person name="Korchina V."/>
            <person name="Kovar C."/>
            <person name="Mata R."/>
            <person name="Mathew T."/>
            <person name="Ngo R."/>
            <person name="Nguyen L."/>
            <person name="Nguyen N."/>
            <person name="Okwuonu G."/>
            <person name="Ongeri F."/>
            <person name="Pham C."/>
            <person name="Simmons D."/>
            <person name="Wilczek-Boney K."/>
            <person name="Hale W."/>
            <person name="Jakkamsetti A."/>
            <person name="Pham P."/>
            <person name="Ruth R."/>
            <person name="San Lucas F."/>
            <person name="Warren J."/>
            <person name="Zhang J."/>
            <person name="Zhao Z."/>
            <person name="Zhou C."/>
            <person name="Zhu D."/>
            <person name="Lee S."/>
            <person name="Bess C."/>
            <person name="Blankenburg K."/>
            <person name="Forbes L."/>
            <person name="Fu Q."/>
            <person name="Gubbala S."/>
            <person name="Hirani K."/>
            <person name="Jayaseelan J.C."/>
            <person name="Lara F."/>
            <person name="Munidasa M."/>
            <person name="Palculict T."/>
            <person name="Patil S."/>
            <person name="Pu L.-L."/>
            <person name="Saada N."/>
            <person name="Tang L."/>
            <person name="Weissenberger G."/>
            <person name="Zhu Y."/>
            <person name="Hemphill L."/>
            <person name="Shang Y."/>
            <person name="Youmans B."/>
            <person name="Ayvaz T."/>
            <person name="Ross M."/>
            <person name="Santibanez J."/>
            <person name="Aqrawi P."/>
            <person name="Gross S."/>
            <person name="Joshi V."/>
            <person name="Fowler G."/>
            <person name="Nazareth L."/>
            <person name="Reid J."/>
            <person name="Worley K."/>
            <person name="Petrosino J."/>
            <person name="Highlander S."/>
            <person name="Gibbs R."/>
        </authorList>
    </citation>
    <scope>NUCLEOTIDE SEQUENCE [LARGE SCALE GENOMIC DNA]</scope>
    <source>
        <strain evidence="2 3">871</strain>
    </source>
</reference>
<dbReference type="HOGENOM" id="CLU_091970_1_0_4"/>
<keyword evidence="1" id="KW-0472">Membrane</keyword>
<sequence length="134" mass="14717">MARRPKPGVPYRRRGSVTAVLGLVLYTGILAALVFTGRLPPLPALSYLPAAALLFAVYAYDKAAAVRGFRRVPERLLHGLALANGWPGAWLAQAFLRHKTRKSGFLRVFWLTVCLECGGRDRLGAVAIWMKQAT</sequence>
<keyword evidence="1" id="KW-1133">Transmembrane helix</keyword>
<dbReference type="STRING" id="1032488.HMPREF9371_1624"/>
<keyword evidence="1" id="KW-0812">Transmembrane</keyword>
<evidence type="ECO:0000313" key="2">
    <source>
        <dbReference type="EMBL" id="EGY52129.1"/>
    </source>
</evidence>
<organism evidence="2 3">
    <name type="scientific">Neisseria shayeganii 871</name>
    <dbReference type="NCBI Taxonomy" id="1032488"/>
    <lineage>
        <taxon>Bacteria</taxon>
        <taxon>Pseudomonadati</taxon>
        <taxon>Pseudomonadota</taxon>
        <taxon>Betaproteobacteria</taxon>
        <taxon>Neisseriales</taxon>
        <taxon>Neisseriaceae</taxon>
        <taxon>Neisseria</taxon>
    </lineage>
</organism>
<dbReference type="InterPro" id="IPR010718">
    <property type="entry name" value="DUF1294"/>
</dbReference>
<feature type="transmembrane region" description="Helical" evidence="1">
    <location>
        <begin position="20"/>
        <end position="38"/>
    </location>
</feature>
<dbReference type="Proteomes" id="UP000003019">
    <property type="component" value="Unassembled WGS sequence"/>
</dbReference>
<dbReference type="OrthoDB" id="72963at2"/>
<comment type="caution">
    <text evidence="2">The sequence shown here is derived from an EMBL/GenBank/DDBJ whole genome shotgun (WGS) entry which is preliminary data.</text>
</comment>
<evidence type="ECO:0000256" key="1">
    <source>
        <dbReference type="SAM" id="Phobius"/>
    </source>
</evidence>
<keyword evidence="3" id="KW-1185">Reference proteome</keyword>